<accession>A0AAN6ZG25</accession>
<evidence type="ECO:0008006" key="4">
    <source>
        <dbReference type="Google" id="ProtNLM"/>
    </source>
</evidence>
<reference evidence="2" key="2">
    <citation type="submission" date="2023-05" db="EMBL/GenBank/DDBJ databases">
        <authorList>
            <consortium name="Lawrence Berkeley National Laboratory"/>
            <person name="Steindorff A."/>
            <person name="Hensen N."/>
            <person name="Bonometti L."/>
            <person name="Westerberg I."/>
            <person name="Brannstrom I.O."/>
            <person name="Guillou S."/>
            <person name="Cros-Aarteil S."/>
            <person name="Calhoun S."/>
            <person name="Haridas S."/>
            <person name="Kuo A."/>
            <person name="Mondo S."/>
            <person name="Pangilinan J."/>
            <person name="Riley R."/>
            <person name="Labutti K."/>
            <person name="Andreopoulos B."/>
            <person name="Lipzen A."/>
            <person name="Chen C."/>
            <person name="Yanf M."/>
            <person name="Daum C."/>
            <person name="Ng V."/>
            <person name="Clum A."/>
            <person name="Ohm R."/>
            <person name="Martin F."/>
            <person name="Silar P."/>
            <person name="Natvig D."/>
            <person name="Lalanne C."/>
            <person name="Gautier V."/>
            <person name="Ament-Velasquez S.L."/>
            <person name="Kruys A."/>
            <person name="Hutchinson M.I."/>
            <person name="Powell A.J."/>
            <person name="Barry K."/>
            <person name="Miller A.N."/>
            <person name="Grigoriev I.V."/>
            <person name="Debuchy R."/>
            <person name="Gladieux P."/>
            <person name="Thoren M.H."/>
            <person name="Johannesson H."/>
        </authorList>
    </citation>
    <scope>NUCLEOTIDE SEQUENCE</scope>
    <source>
        <strain evidence="2">CBS 123565</strain>
    </source>
</reference>
<proteinExistence type="predicted"/>
<evidence type="ECO:0000256" key="1">
    <source>
        <dbReference type="SAM" id="SignalP"/>
    </source>
</evidence>
<evidence type="ECO:0000313" key="2">
    <source>
        <dbReference type="EMBL" id="KAK4136523.1"/>
    </source>
</evidence>
<sequence>MVGTTTGIDRLFPLLLSLFSPCVGTGRLEADAELVHALSASSFHCLGPFFSALRFGFRFPMQTKKRKPPQRKQPGIATIDQWISGADLVPYFWARFMRFGSSRFSPQESTRHEGMMGDKFCIITRALTGYDTSLVHNKSPLRRGCEMLRRLPWSCTTSEPLRASNERDRHKRCPLGTTTRWRYRYRLLGYTLLP</sequence>
<feature type="signal peptide" evidence="1">
    <location>
        <begin position="1"/>
        <end position="24"/>
    </location>
</feature>
<dbReference type="AlphaFoldDB" id="A0AAN6ZG25"/>
<name>A0AAN6ZG25_9PEZI</name>
<reference evidence="2" key="1">
    <citation type="journal article" date="2023" name="Mol. Phylogenet. Evol.">
        <title>Genome-scale phylogeny and comparative genomics of the fungal order Sordariales.</title>
        <authorList>
            <person name="Hensen N."/>
            <person name="Bonometti L."/>
            <person name="Westerberg I."/>
            <person name="Brannstrom I.O."/>
            <person name="Guillou S."/>
            <person name="Cros-Aarteil S."/>
            <person name="Calhoun S."/>
            <person name="Haridas S."/>
            <person name="Kuo A."/>
            <person name="Mondo S."/>
            <person name="Pangilinan J."/>
            <person name="Riley R."/>
            <person name="LaButti K."/>
            <person name="Andreopoulos B."/>
            <person name="Lipzen A."/>
            <person name="Chen C."/>
            <person name="Yan M."/>
            <person name="Daum C."/>
            <person name="Ng V."/>
            <person name="Clum A."/>
            <person name="Steindorff A."/>
            <person name="Ohm R.A."/>
            <person name="Martin F."/>
            <person name="Silar P."/>
            <person name="Natvig D.O."/>
            <person name="Lalanne C."/>
            <person name="Gautier V."/>
            <person name="Ament-Velasquez S.L."/>
            <person name="Kruys A."/>
            <person name="Hutchinson M.I."/>
            <person name="Powell A.J."/>
            <person name="Barry K."/>
            <person name="Miller A.N."/>
            <person name="Grigoriev I.V."/>
            <person name="Debuchy R."/>
            <person name="Gladieux P."/>
            <person name="Hiltunen Thoren M."/>
            <person name="Johannesson H."/>
        </authorList>
    </citation>
    <scope>NUCLEOTIDE SEQUENCE</scope>
    <source>
        <strain evidence="2">CBS 123565</strain>
    </source>
</reference>
<gene>
    <name evidence="2" type="ORF">BT67DRAFT_182447</name>
</gene>
<feature type="chain" id="PRO_5042836685" description="Secreted protein" evidence="1">
    <location>
        <begin position="25"/>
        <end position="194"/>
    </location>
</feature>
<organism evidence="2 3">
    <name type="scientific">Trichocladium antarcticum</name>
    <dbReference type="NCBI Taxonomy" id="1450529"/>
    <lineage>
        <taxon>Eukaryota</taxon>
        <taxon>Fungi</taxon>
        <taxon>Dikarya</taxon>
        <taxon>Ascomycota</taxon>
        <taxon>Pezizomycotina</taxon>
        <taxon>Sordariomycetes</taxon>
        <taxon>Sordariomycetidae</taxon>
        <taxon>Sordariales</taxon>
        <taxon>Chaetomiaceae</taxon>
        <taxon>Trichocladium</taxon>
    </lineage>
</organism>
<dbReference type="Proteomes" id="UP001304895">
    <property type="component" value="Unassembled WGS sequence"/>
</dbReference>
<keyword evidence="3" id="KW-1185">Reference proteome</keyword>
<dbReference type="EMBL" id="MU853403">
    <property type="protein sequence ID" value="KAK4136523.1"/>
    <property type="molecule type" value="Genomic_DNA"/>
</dbReference>
<comment type="caution">
    <text evidence="2">The sequence shown here is derived from an EMBL/GenBank/DDBJ whole genome shotgun (WGS) entry which is preliminary data.</text>
</comment>
<keyword evidence="1" id="KW-0732">Signal</keyword>
<protein>
    <recommendedName>
        <fullName evidence="4">Secreted protein</fullName>
    </recommendedName>
</protein>
<evidence type="ECO:0000313" key="3">
    <source>
        <dbReference type="Proteomes" id="UP001304895"/>
    </source>
</evidence>